<keyword evidence="4 8" id="KW-1133">Transmembrane helix</keyword>
<dbReference type="AlphaFoldDB" id="A0AA89C6B1"/>
<evidence type="ECO:0000256" key="5">
    <source>
        <dbReference type="ARBA" id="ARBA00023136"/>
    </source>
</evidence>
<keyword evidence="5 8" id="KW-0472">Membrane</keyword>
<dbReference type="PROSITE" id="PS00237">
    <property type="entry name" value="G_PROTEIN_RECEP_F1_1"/>
    <property type="match status" value="1"/>
</dbReference>
<dbReference type="InterPro" id="IPR017452">
    <property type="entry name" value="GPCR_Rhodpsn_7TM"/>
</dbReference>
<feature type="transmembrane region" description="Helical" evidence="8">
    <location>
        <begin position="69"/>
        <end position="93"/>
    </location>
</feature>
<organism evidence="10 11">
    <name type="scientific">Pinctada imbricata</name>
    <name type="common">Atlantic pearl-oyster</name>
    <name type="synonym">Pinctada martensii</name>
    <dbReference type="NCBI Taxonomy" id="66713"/>
    <lineage>
        <taxon>Eukaryota</taxon>
        <taxon>Metazoa</taxon>
        <taxon>Spiralia</taxon>
        <taxon>Lophotrochozoa</taxon>
        <taxon>Mollusca</taxon>
        <taxon>Bivalvia</taxon>
        <taxon>Autobranchia</taxon>
        <taxon>Pteriomorphia</taxon>
        <taxon>Pterioida</taxon>
        <taxon>Pterioidea</taxon>
        <taxon>Pteriidae</taxon>
        <taxon>Pinctada</taxon>
    </lineage>
</organism>
<sequence>MDTSTEYFVNISLDNTTLSPVPSSRAGFPPLLVAFISLQQTVFVISFIGNTFVVVIFSMYIKGSITNKFIINLAINDLFTGLSSGSQIFYFLYRDLTKNMYSCFLRYQVVSVMTFASQFNMTFITADRFIAICGGPTLYQKLMTKRTSNIMIALAWVIPLLVCSLPFMGFNKWDLKPRCSFAYIFEEWYYLVPSTTIYTLMLATLLMYALILRKAFTLLRRSLDNTKETNVERREALQQSIRSAKVTATITIVFILCWAPYELYQFKYGLGDPRDLANFDLSSWLVFLGIANSMMNPFIYAWQKSDFRKNLASILCPYRMEQIIRGSDVKRHVNDESCRRIKTTN</sequence>
<feature type="transmembrane region" description="Helical" evidence="8">
    <location>
        <begin position="31"/>
        <end position="57"/>
    </location>
</feature>
<dbReference type="GO" id="GO:0032870">
    <property type="term" value="P:cellular response to hormone stimulus"/>
    <property type="evidence" value="ECO:0007669"/>
    <property type="project" value="TreeGrafter"/>
</dbReference>
<evidence type="ECO:0000313" key="10">
    <source>
        <dbReference type="EMBL" id="KAK3108115.1"/>
    </source>
</evidence>
<comment type="caution">
    <text evidence="10">The sequence shown here is derived from an EMBL/GenBank/DDBJ whole genome shotgun (WGS) entry which is preliminary data.</text>
</comment>
<proteinExistence type="inferred from homology"/>
<evidence type="ECO:0000256" key="6">
    <source>
        <dbReference type="ARBA" id="ARBA00023170"/>
    </source>
</evidence>
<feature type="transmembrane region" description="Helical" evidence="8">
    <location>
        <begin position="281"/>
        <end position="302"/>
    </location>
</feature>
<evidence type="ECO:0000256" key="2">
    <source>
        <dbReference type="ARBA" id="ARBA00022475"/>
    </source>
</evidence>
<feature type="domain" description="G-protein coupled receptors family 1 profile" evidence="9">
    <location>
        <begin position="49"/>
        <end position="300"/>
    </location>
</feature>
<dbReference type="CDD" id="cd00637">
    <property type="entry name" value="7tm_classA_rhodopsin-like"/>
    <property type="match status" value="1"/>
</dbReference>
<dbReference type="EMBL" id="VSWD01000001">
    <property type="protein sequence ID" value="KAK3108115.1"/>
    <property type="molecule type" value="Genomic_DNA"/>
</dbReference>
<dbReference type="PANTHER" id="PTHR24241">
    <property type="entry name" value="NEUROPEPTIDE RECEPTOR-RELATED G-PROTEIN COUPLED RECEPTOR"/>
    <property type="match status" value="1"/>
</dbReference>
<evidence type="ECO:0000256" key="3">
    <source>
        <dbReference type="ARBA" id="ARBA00022692"/>
    </source>
</evidence>
<evidence type="ECO:0000259" key="9">
    <source>
        <dbReference type="PROSITE" id="PS50262"/>
    </source>
</evidence>
<dbReference type="Proteomes" id="UP001186944">
    <property type="component" value="Unassembled WGS sequence"/>
</dbReference>
<dbReference type="PANTHER" id="PTHR24241:SF76">
    <property type="entry name" value="NEUROPEPTIDE SIFAMIDE RECEPTOR"/>
    <property type="match status" value="1"/>
</dbReference>
<feature type="transmembrane region" description="Helical" evidence="8">
    <location>
        <begin position="105"/>
        <end position="126"/>
    </location>
</feature>
<keyword evidence="7" id="KW-0297">G-protein coupled receptor</keyword>
<reference evidence="10" key="1">
    <citation type="submission" date="2019-08" db="EMBL/GenBank/DDBJ databases">
        <title>The improved chromosome-level genome for the pearl oyster Pinctada fucata martensii using PacBio sequencing and Hi-C.</title>
        <authorList>
            <person name="Zheng Z."/>
        </authorList>
    </citation>
    <scope>NUCLEOTIDE SEQUENCE</scope>
    <source>
        <strain evidence="10">ZZ-2019</strain>
        <tissue evidence="10">Adductor muscle</tissue>
    </source>
</reference>
<accession>A0AA89C6B1</accession>
<keyword evidence="3 7" id="KW-0812">Transmembrane</keyword>
<dbReference type="SUPFAM" id="SSF81321">
    <property type="entry name" value="Family A G protein-coupled receptor-like"/>
    <property type="match status" value="1"/>
</dbReference>
<keyword evidence="11" id="KW-1185">Reference proteome</keyword>
<evidence type="ECO:0000313" key="11">
    <source>
        <dbReference type="Proteomes" id="UP001186944"/>
    </source>
</evidence>
<dbReference type="PROSITE" id="PS50262">
    <property type="entry name" value="G_PROTEIN_RECEP_F1_2"/>
    <property type="match status" value="1"/>
</dbReference>
<dbReference type="GO" id="GO:0005886">
    <property type="term" value="C:plasma membrane"/>
    <property type="evidence" value="ECO:0007669"/>
    <property type="project" value="UniProtKB-SubCell"/>
</dbReference>
<evidence type="ECO:0000256" key="1">
    <source>
        <dbReference type="ARBA" id="ARBA00004651"/>
    </source>
</evidence>
<keyword evidence="2" id="KW-1003">Cell membrane</keyword>
<evidence type="ECO:0000256" key="8">
    <source>
        <dbReference type="SAM" id="Phobius"/>
    </source>
</evidence>
<keyword evidence="6 7" id="KW-0675">Receptor</keyword>
<feature type="transmembrane region" description="Helical" evidence="8">
    <location>
        <begin position="243"/>
        <end position="261"/>
    </location>
</feature>
<feature type="transmembrane region" description="Helical" evidence="8">
    <location>
        <begin position="147"/>
        <end position="168"/>
    </location>
</feature>
<name>A0AA89C6B1_PINIB</name>
<dbReference type="Gene3D" id="1.20.1070.10">
    <property type="entry name" value="Rhodopsin 7-helix transmembrane proteins"/>
    <property type="match status" value="1"/>
</dbReference>
<feature type="transmembrane region" description="Helical" evidence="8">
    <location>
        <begin position="188"/>
        <end position="211"/>
    </location>
</feature>
<comment type="similarity">
    <text evidence="7">Belongs to the G-protein coupled receptor 1 family.</text>
</comment>
<dbReference type="GO" id="GO:0042277">
    <property type="term" value="F:peptide binding"/>
    <property type="evidence" value="ECO:0007669"/>
    <property type="project" value="TreeGrafter"/>
</dbReference>
<dbReference type="Pfam" id="PF00001">
    <property type="entry name" value="7tm_1"/>
    <property type="match status" value="1"/>
</dbReference>
<dbReference type="GO" id="GO:0004930">
    <property type="term" value="F:G protein-coupled receptor activity"/>
    <property type="evidence" value="ECO:0007669"/>
    <property type="project" value="UniProtKB-KW"/>
</dbReference>
<gene>
    <name evidence="10" type="ORF">FSP39_001486</name>
</gene>
<comment type="subcellular location">
    <subcellularLocation>
        <location evidence="1">Cell membrane</location>
        <topology evidence="1">Multi-pass membrane protein</topology>
    </subcellularLocation>
</comment>
<evidence type="ECO:0000256" key="7">
    <source>
        <dbReference type="RuleBase" id="RU000688"/>
    </source>
</evidence>
<keyword evidence="7" id="KW-0807">Transducer</keyword>
<protein>
    <recommendedName>
        <fullName evidence="9">G-protein coupled receptors family 1 profile domain-containing protein</fullName>
    </recommendedName>
</protein>
<dbReference type="PRINTS" id="PR00237">
    <property type="entry name" value="GPCRRHODOPSN"/>
</dbReference>
<evidence type="ECO:0000256" key="4">
    <source>
        <dbReference type="ARBA" id="ARBA00022989"/>
    </source>
</evidence>
<dbReference type="InterPro" id="IPR000276">
    <property type="entry name" value="GPCR_Rhodpsn"/>
</dbReference>